<dbReference type="EMBL" id="JBHUEQ010000017">
    <property type="protein sequence ID" value="MFD1745835.1"/>
    <property type="molecule type" value="Genomic_DNA"/>
</dbReference>
<dbReference type="InterPro" id="IPR016032">
    <property type="entry name" value="Sig_transdc_resp-reg_C-effctor"/>
</dbReference>
<evidence type="ECO:0000256" key="3">
    <source>
        <dbReference type="ARBA" id="ARBA00023163"/>
    </source>
</evidence>
<dbReference type="PRINTS" id="PR00038">
    <property type="entry name" value="HTHLUXR"/>
</dbReference>
<evidence type="ECO:0000313" key="5">
    <source>
        <dbReference type="EMBL" id="MFD1745835.1"/>
    </source>
</evidence>
<keyword evidence="2" id="KW-0238">DNA-binding</keyword>
<evidence type="ECO:0000313" key="6">
    <source>
        <dbReference type="Proteomes" id="UP001597322"/>
    </source>
</evidence>
<reference evidence="6" key="1">
    <citation type="journal article" date="2019" name="Int. J. Syst. Evol. Microbiol.">
        <title>The Global Catalogue of Microorganisms (GCM) 10K type strain sequencing project: providing services to taxonomists for standard genome sequencing and annotation.</title>
        <authorList>
            <consortium name="The Broad Institute Genomics Platform"/>
            <consortium name="The Broad Institute Genome Sequencing Center for Infectious Disease"/>
            <person name="Wu L."/>
            <person name="Ma J."/>
        </authorList>
    </citation>
    <scope>NUCLEOTIDE SEQUENCE [LARGE SCALE GENOMIC DNA]</scope>
    <source>
        <strain evidence="6">CG52</strain>
    </source>
</reference>
<dbReference type="PROSITE" id="PS00622">
    <property type="entry name" value="HTH_LUXR_1"/>
    <property type="match status" value="1"/>
</dbReference>
<dbReference type="PANTHER" id="PTHR44688:SF16">
    <property type="entry name" value="DNA-BINDING TRANSCRIPTIONAL ACTIVATOR DEVR_DOSR"/>
    <property type="match status" value="1"/>
</dbReference>
<dbReference type="InterPro" id="IPR036693">
    <property type="entry name" value="TF_LuxR_autoind-bd_dom_sf"/>
</dbReference>
<gene>
    <name evidence="5" type="ORF">ACFSE1_10220</name>
</gene>
<protein>
    <submittedName>
        <fullName evidence="5">LuxR family transcriptional regulator</fullName>
    </submittedName>
</protein>
<organism evidence="5 6">
    <name type="scientific">Rhizobium helianthi</name>
    <dbReference type="NCBI Taxonomy" id="1132695"/>
    <lineage>
        <taxon>Bacteria</taxon>
        <taxon>Pseudomonadati</taxon>
        <taxon>Pseudomonadota</taxon>
        <taxon>Alphaproteobacteria</taxon>
        <taxon>Hyphomicrobiales</taxon>
        <taxon>Rhizobiaceae</taxon>
        <taxon>Rhizobium/Agrobacterium group</taxon>
        <taxon>Rhizobium</taxon>
    </lineage>
</organism>
<keyword evidence="3" id="KW-0804">Transcription</keyword>
<dbReference type="Gene3D" id="3.30.450.80">
    <property type="entry name" value="Transcription factor LuxR-like, autoinducer-binding domain"/>
    <property type="match status" value="1"/>
</dbReference>
<evidence type="ECO:0000259" key="4">
    <source>
        <dbReference type="PROSITE" id="PS50043"/>
    </source>
</evidence>
<comment type="caution">
    <text evidence="5">The sequence shown here is derived from an EMBL/GenBank/DDBJ whole genome shotgun (WGS) entry which is preliminary data.</text>
</comment>
<name>A0ABW4M303_9HYPH</name>
<dbReference type="PANTHER" id="PTHR44688">
    <property type="entry name" value="DNA-BINDING TRANSCRIPTIONAL ACTIVATOR DEVR_DOSR"/>
    <property type="match status" value="1"/>
</dbReference>
<sequence>MDIDQRQLAETPIARWLDELAALETQFDIFRFMRRLAEGYGNRAFLIAQLPDPATLELSGKTIITNWPSELLTLFDKAQLLHTSPLVRKLRDTTIPFTFSMDQIAAERGDDTSKRLFERFGLTNSAIFPVHDDSGRRGCVSFSGDKAEFTLTEMMELSFLSIHIFQRLAGIRQRDEKTGGDLVEREISCLIWTAAGKTSAEIAEILQLSEHTVNHYLNRATKKLDAVNRTQTVAKALRLGLIK</sequence>
<keyword evidence="1" id="KW-0805">Transcription regulation</keyword>
<evidence type="ECO:0000256" key="2">
    <source>
        <dbReference type="ARBA" id="ARBA00023125"/>
    </source>
</evidence>
<dbReference type="Proteomes" id="UP001597322">
    <property type="component" value="Unassembled WGS sequence"/>
</dbReference>
<dbReference type="Pfam" id="PF03472">
    <property type="entry name" value="Autoind_bind"/>
    <property type="match status" value="1"/>
</dbReference>
<dbReference type="InterPro" id="IPR036388">
    <property type="entry name" value="WH-like_DNA-bd_sf"/>
</dbReference>
<dbReference type="SUPFAM" id="SSF75516">
    <property type="entry name" value="Pheromone-binding domain of LuxR-like quorum-sensing transcription factors"/>
    <property type="match status" value="1"/>
</dbReference>
<feature type="domain" description="HTH luxR-type" evidence="4">
    <location>
        <begin position="175"/>
        <end position="240"/>
    </location>
</feature>
<dbReference type="SUPFAM" id="SSF46894">
    <property type="entry name" value="C-terminal effector domain of the bipartite response regulators"/>
    <property type="match status" value="1"/>
</dbReference>
<evidence type="ECO:0000256" key="1">
    <source>
        <dbReference type="ARBA" id="ARBA00023015"/>
    </source>
</evidence>
<dbReference type="RefSeq" id="WP_377400295.1">
    <property type="nucleotide sequence ID" value="NZ_JBHUEQ010000017.1"/>
</dbReference>
<dbReference type="InterPro" id="IPR005143">
    <property type="entry name" value="TF_LuxR_autoind-bd_dom"/>
</dbReference>
<keyword evidence="6" id="KW-1185">Reference proteome</keyword>
<dbReference type="Pfam" id="PF00196">
    <property type="entry name" value="GerE"/>
    <property type="match status" value="1"/>
</dbReference>
<dbReference type="CDD" id="cd06170">
    <property type="entry name" value="LuxR_C_like"/>
    <property type="match status" value="1"/>
</dbReference>
<dbReference type="Gene3D" id="1.10.10.10">
    <property type="entry name" value="Winged helix-like DNA-binding domain superfamily/Winged helix DNA-binding domain"/>
    <property type="match status" value="1"/>
</dbReference>
<dbReference type="InterPro" id="IPR000792">
    <property type="entry name" value="Tscrpt_reg_LuxR_C"/>
</dbReference>
<proteinExistence type="predicted"/>
<accession>A0ABW4M303</accession>
<dbReference type="SMART" id="SM00421">
    <property type="entry name" value="HTH_LUXR"/>
    <property type="match status" value="1"/>
</dbReference>
<dbReference type="PROSITE" id="PS50043">
    <property type="entry name" value="HTH_LUXR_2"/>
    <property type="match status" value="1"/>
</dbReference>